<evidence type="ECO:0000313" key="2">
    <source>
        <dbReference type="Proteomes" id="UP000625682"/>
    </source>
</evidence>
<reference evidence="1" key="1">
    <citation type="journal article" date="2014" name="Int. J. Syst. Evol. Microbiol.">
        <title>Complete genome sequence of Corynebacterium casei LMG S-19264T (=DSM 44701T), isolated from a smear-ripened cheese.</title>
        <authorList>
            <consortium name="US DOE Joint Genome Institute (JGI-PGF)"/>
            <person name="Walter F."/>
            <person name="Albersmeier A."/>
            <person name="Kalinowski J."/>
            <person name="Ruckert C."/>
        </authorList>
    </citation>
    <scope>NUCLEOTIDE SEQUENCE</scope>
    <source>
        <strain evidence="1">CGMCC 4.7272</strain>
    </source>
</reference>
<proteinExistence type="predicted"/>
<keyword evidence="2" id="KW-1185">Reference proteome</keyword>
<organism evidence="1 2">
    <name type="scientific">Streptomyces lacrimifluminis</name>
    <dbReference type="NCBI Taxonomy" id="1500077"/>
    <lineage>
        <taxon>Bacteria</taxon>
        <taxon>Bacillati</taxon>
        <taxon>Actinomycetota</taxon>
        <taxon>Actinomycetes</taxon>
        <taxon>Kitasatosporales</taxon>
        <taxon>Streptomycetaceae</taxon>
        <taxon>Streptomyces</taxon>
    </lineage>
</organism>
<dbReference type="EMBL" id="BMMU01000001">
    <property type="protein sequence ID" value="GGJ09908.1"/>
    <property type="molecule type" value="Genomic_DNA"/>
</dbReference>
<dbReference type="AlphaFoldDB" id="A0A917NLV4"/>
<dbReference type="Proteomes" id="UP000625682">
    <property type="component" value="Unassembled WGS sequence"/>
</dbReference>
<reference evidence="1" key="2">
    <citation type="submission" date="2020-09" db="EMBL/GenBank/DDBJ databases">
        <authorList>
            <person name="Sun Q."/>
            <person name="Zhou Y."/>
        </authorList>
    </citation>
    <scope>NUCLEOTIDE SEQUENCE</scope>
    <source>
        <strain evidence="1">CGMCC 4.7272</strain>
    </source>
</reference>
<dbReference type="SUPFAM" id="SSF53659">
    <property type="entry name" value="Isocitrate/Isopropylmalate dehydrogenase-like"/>
    <property type="match status" value="1"/>
</dbReference>
<gene>
    <name evidence="1" type="ORF">GCM10012282_03140</name>
</gene>
<evidence type="ECO:0000313" key="1">
    <source>
        <dbReference type="EMBL" id="GGJ09908.1"/>
    </source>
</evidence>
<comment type="caution">
    <text evidence="1">The sequence shown here is derived from an EMBL/GenBank/DDBJ whole genome shotgun (WGS) entry which is preliminary data.</text>
</comment>
<accession>A0A917NLV4</accession>
<sequence>MAALGWNAVRVVREDRVDLRLDPRCRRHGKLDNTPEVTGFAEPLEQVRVETVEGGRMTKDLTLVIGPEQPC</sequence>
<protein>
    <submittedName>
        <fullName evidence="1">Uncharacterized protein</fullName>
    </submittedName>
</protein>
<name>A0A917NLV4_9ACTN</name>